<dbReference type="PANTHER" id="PTHR30055:SF234">
    <property type="entry name" value="HTH-TYPE TRANSCRIPTIONAL REGULATOR BETI"/>
    <property type="match status" value="1"/>
</dbReference>
<dbReference type="PROSITE" id="PS01081">
    <property type="entry name" value="HTH_TETR_1"/>
    <property type="match status" value="1"/>
</dbReference>
<keyword evidence="2 4" id="KW-0238">DNA-binding</keyword>
<dbReference type="PANTHER" id="PTHR30055">
    <property type="entry name" value="HTH-TYPE TRANSCRIPTIONAL REGULATOR RUTR"/>
    <property type="match status" value="1"/>
</dbReference>
<dbReference type="Gene3D" id="1.10.357.10">
    <property type="entry name" value="Tetracycline Repressor, domain 2"/>
    <property type="match status" value="1"/>
</dbReference>
<keyword evidence="1" id="KW-0805">Transcription regulation</keyword>
<evidence type="ECO:0000259" key="5">
    <source>
        <dbReference type="PROSITE" id="PS50977"/>
    </source>
</evidence>
<evidence type="ECO:0000256" key="4">
    <source>
        <dbReference type="PROSITE-ProRule" id="PRU00335"/>
    </source>
</evidence>
<dbReference type="EMBL" id="JBFKZN010000001">
    <property type="protein sequence ID" value="MEW5287598.1"/>
    <property type="molecule type" value="Genomic_DNA"/>
</dbReference>
<protein>
    <submittedName>
        <fullName evidence="6">TetR/AcrR family transcriptional regulator</fullName>
    </submittedName>
</protein>
<dbReference type="SUPFAM" id="SSF46689">
    <property type="entry name" value="Homeodomain-like"/>
    <property type="match status" value="1"/>
</dbReference>
<sequence length="184" mass="20561">MSRKASTELMCKQQEQILSAAKSCFSESGFHGASMAQLIRSSGLAAAQIYRAFPGKASLIVAVTAVVAKEWREFLLLKLSGSIRLGEMFDRASLFWSGWSRCQQQLLIEIYAEASRNEQVRVILLAEEQRLIDALLAHRLPALSRTGIEMILLILDGLVWRCFSSPQPDQNELKRIEGMLFAGE</sequence>
<proteinExistence type="predicted"/>
<evidence type="ECO:0000256" key="2">
    <source>
        <dbReference type="ARBA" id="ARBA00023125"/>
    </source>
</evidence>
<dbReference type="PRINTS" id="PR00455">
    <property type="entry name" value="HTHTETR"/>
</dbReference>
<keyword evidence="7" id="KW-1185">Reference proteome</keyword>
<dbReference type="RefSeq" id="WP_367166360.1">
    <property type="nucleotide sequence ID" value="NZ_JBFKZN010000001.1"/>
</dbReference>
<dbReference type="InterPro" id="IPR009057">
    <property type="entry name" value="Homeodomain-like_sf"/>
</dbReference>
<dbReference type="PROSITE" id="PS50977">
    <property type="entry name" value="HTH_TETR_2"/>
    <property type="match status" value="1"/>
</dbReference>
<name>A0ABV3MVK8_9GAMM</name>
<dbReference type="Pfam" id="PF00440">
    <property type="entry name" value="TetR_N"/>
    <property type="match status" value="1"/>
</dbReference>
<reference evidence="6 7" key="1">
    <citation type="submission" date="2024-07" db="EMBL/GenBank/DDBJ databases">
        <authorList>
            <person name="Dulla G.F.J."/>
            <person name="Delorm J.G."/>
        </authorList>
    </citation>
    <scope>NUCLEOTIDE SEQUENCE [LARGE SCALE GENOMIC DNA]</scope>
    <source>
        <strain evidence="6 7">JGD 233</strain>
    </source>
</reference>
<keyword evidence="3" id="KW-0804">Transcription</keyword>
<gene>
    <name evidence="6" type="ORF">ABW286_00025</name>
</gene>
<feature type="domain" description="HTH tetR-type" evidence="5">
    <location>
        <begin position="11"/>
        <end position="71"/>
    </location>
</feature>
<dbReference type="Proteomes" id="UP001554567">
    <property type="component" value="Unassembled WGS sequence"/>
</dbReference>
<accession>A0ABV3MVK8</accession>
<organism evidence="6 7">
    <name type="scientific">Erwinia papayae</name>
    <dbReference type="NCBI Taxonomy" id="206499"/>
    <lineage>
        <taxon>Bacteria</taxon>
        <taxon>Pseudomonadati</taxon>
        <taxon>Pseudomonadota</taxon>
        <taxon>Gammaproteobacteria</taxon>
        <taxon>Enterobacterales</taxon>
        <taxon>Erwiniaceae</taxon>
        <taxon>Erwinia</taxon>
    </lineage>
</organism>
<comment type="caution">
    <text evidence="6">The sequence shown here is derived from an EMBL/GenBank/DDBJ whole genome shotgun (WGS) entry which is preliminary data.</text>
</comment>
<feature type="DNA-binding region" description="H-T-H motif" evidence="4">
    <location>
        <begin position="34"/>
        <end position="53"/>
    </location>
</feature>
<evidence type="ECO:0000256" key="1">
    <source>
        <dbReference type="ARBA" id="ARBA00023015"/>
    </source>
</evidence>
<evidence type="ECO:0000256" key="3">
    <source>
        <dbReference type="ARBA" id="ARBA00023163"/>
    </source>
</evidence>
<evidence type="ECO:0000313" key="6">
    <source>
        <dbReference type="EMBL" id="MEW5287598.1"/>
    </source>
</evidence>
<dbReference type="InterPro" id="IPR001647">
    <property type="entry name" value="HTH_TetR"/>
</dbReference>
<dbReference type="InterPro" id="IPR050109">
    <property type="entry name" value="HTH-type_TetR-like_transc_reg"/>
</dbReference>
<evidence type="ECO:0000313" key="7">
    <source>
        <dbReference type="Proteomes" id="UP001554567"/>
    </source>
</evidence>
<dbReference type="InterPro" id="IPR023772">
    <property type="entry name" value="DNA-bd_HTH_TetR-type_CS"/>
</dbReference>